<reference evidence="1 2" key="1">
    <citation type="submission" date="2020-02" db="EMBL/GenBank/DDBJ databases">
        <title>M-like protein SrM is not crucial to the virulence of a novel isolate of Streptococcus equi subsp. ruminatorum from Macaca mulatta.</title>
        <authorList>
            <person name="Guo G."/>
            <person name="Cheng L."/>
            <person name="Zhang W."/>
        </authorList>
    </citation>
    <scope>NUCLEOTIDE SEQUENCE [LARGE SCALE GENOMIC DNA]</scope>
    <source>
        <strain evidence="1 2">FJ1804</strain>
    </source>
</reference>
<comment type="caution">
    <text evidence="1">The sequence shown here is derived from an EMBL/GenBank/DDBJ whole genome shotgun (WGS) entry which is preliminary data.</text>
</comment>
<dbReference type="EMBL" id="JAAKFZ010000006">
    <property type="protein sequence ID" value="NGL83881.1"/>
    <property type="molecule type" value="Genomic_DNA"/>
</dbReference>
<protein>
    <submittedName>
        <fullName evidence="1">Integrase</fullName>
    </submittedName>
</protein>
<dbReference type="AlphaFoldDB" id="A0A6M1KXS8"/>
<organism evidence="1 2">
    <name type="scientific">Streptococcus equi subsp. ruminatorum</name>
    <dbReference type="NCBI Taxonomy" id="254358"/>
    <lineage>
        <taxon>Bacteria</taxon>
        <taxon>Bacillati</taxon>
        <taxon>Bacillota</taxon>
        <taxon>Bacilli</taxon>
        <taxon>Lactobacillales</taxon>
        <taxon>Streptococcaceae</taxon>
        <taxon>Streptococcus</taxon>
    </lineage>
</organism>
<gene>
    <name evidence="1" type="ORF">G5B50_03720</name>
</gene>
<name>A0A6M1KXS8_9STRE</name>
<accession>A0A6M1KXS8</accession>
<dbReference type="Proteomes" id="UP000479499">
    <property type="component" value="Unassembled WGS sequence"/>
</dbReference>
<sequence>MGLFLYTKSPIISILDKSTIEMIEPKIHVHQLDKLKEKNDHQVKEIFSNM</sequence>
<proteinExistence type="predicted"/>
<evidence type="ECO:0000313" key="2">
    <source>
        <dbReference type="Proteomes" id="UP000479499"/>
    </source>
</evidence>
<evidence type="ECO:0000313" key="1">
    <source>
        <dbReference type="EMBL" id="NGL83881.1"/>
    </source>
</evidence>